<evidence type="ECO:0000256" key="8">
    <source>
        <dbReference type="SAM" id="MobiDB-lite"/>
    </source>
</evidence>
<evidence type="ECO:0000256" key="5">
    <source>
        <dbReference type="ARBA" id="ARBA00022989"/>
    </source>
</evidence>
<evidence type="ECO:0000313" key="11">
    <source>
        <dbReference type="Proteomes" id="UP000555756"/>
    </source>
</evidence>
<keyword evidence="4 7" id="KW-0812">Transmembrane</keyword>
<keyword evidence="2 7" id="KW-0813">Transport</keyword>
<organism evidence="10 11">
    <name type="scientific">Gluconacetobacter azotocaptans</name>
    <dbReference type="NCBI Taxonomy" id="142834"/>
    <lineage>
        <taxon>Bacteria</taxon>
        <taxon>Pseudomonadati</taxon>
        <taxon>Pseudomonadota</taxon>
        <taxon>Alphaproteobacteria</taxon>
        <taxon>Acetobacterales</taxon>
        <taxon>Acetobacteraceae</taxon>
        <taxon>Gluconacetobacter</taxon>
    </lineage>
</organism>
<keyword evidence="5 7" id="KW-1133">Transmembrane helix</keyword>
<dbReference type="InterPro" id="IPR035906">
    <property type="entry name" value="MetI-like_sf"/>
</dbReference>
<dbReference type="InterPro" id="IPR000515">
    <property type="entry name" value="MetI-like"/>
</dbReference>
<evidence type="ECO:0000256" key="2">
    <source>
        <dbReference type="ARBA" id="ARBA00022448"/>
    </source>
</evidence>
<feature type="region of interest" description="Disordered" evidence="8">
    <location>
        <begin position="319"/>
        <end position="339"/>
    </location>
</feature>
<dbReference type="AlphaFoldDB" id="A0A7W4PDX2"/>
<dbReference type="PROSITE" id="PS50928">
    <property type="entry name" value="ABC_TM1"/>
    <property type="match status" value="1"/>
</dbReference>
<feature type="domain" description="ABC transmembrane type-1" evidence="9">
    <location>
        <begin position="102"/>
        <end position="303"/>
    </location>
</feature>
<protein>
    <submittedName>
        <fullName evidence="10">ABC transporter permease</fullName>
    </submittedName>
</protein>
<comment type="caution">
    <text evidence="10">The sequence shown here is derived from an EMBL/GenBank/DDBJ whole genome shotgun (WGS) entry which is preliminary data.</text>
</comment>
<feature type="transmembrane region" description="Helical" evidence="7">
    <location>
        <begin position="138"/>
        <end position="164"/>
    </location>
</feature>
<dbReference type="CDD" id="cd06261">
    <property type="entry name" value="TM_PBP2"/>
    <property type="match status" value="1"/>
</dbReference>
<dbReference type="SUPFAM" id="SSF161098">
    <property type="entry name" value="MetI-like"/>
    <property type="match status" value="1"/>
</dbReference>
<sequence length="339" mass="36519">MIRIRSPWPTVVLHRLGGMVLVMLAVSFLLYGVLEIDASAIATKILGQFSTPEQRAIWLYRNGYDRPFLWRYAQWLGRFVTGDWGRSLHDHVAVRALVPHRLGASLALCAITMAVTVPLGLGVGIVSGLYAGRWLDTVLSAAAIMATAIPDYASCAFLSAIFVVGLHWLPGASTMTDGFDPRQMVLPASVLILYCAGYLARVTGAAIRAEMGRPYVRTAWLKGAGRGRLVLRHILPNALAAPVTVIMQQVPWLLSGMLVVEIFFGYRGFGSLLYTAAMNGDLPVVEACTMLSVACVTCAQFVSDLLTTLLDPRARGVFAPRPAAPPQDAPAAATGRTVP</sequence>
<comment type="subcellular location">
    <subcellularLocation>
        <location evidence="1 7">Cell membrane</location>
        <topology evidence="1 7">Multi-pass membrane protein</topology>
    </subcellularLocation>
</comment>
<dbReference type="EMBL" id="JABEQF010000005">
    <property type="protein sequence ID" value="MBB2190110.1"/>
    <property type="molecule type" value="Genomic_DNA"/>
</dbReference>
<comment type="similarity">
    <text evidence="7">Belongs to the binding-protein-dependent transport system permease family.</text>
</comment>
<evidence type="ECO:0000313" key="10">
    <source>
        <dbReference type="EMBL" id="MBB2190110.1"/>
    </source>
</evidence>
<proteinExistence type="inferred from homology"/>
<dbReference type="Proteomes" id="UP000555756">
    <property type="component" value="Unassembled WGS sequence"/>
</dbReference>
<feature type="transmembrane region" description="Helical" evidence="7">
    <location>
        <begin position="104"/>
        <end position="131"/>
    </location>
</feature>
<gene>
    <name evidence="10" type="ORF">HLH34_09025</name>
</gene>
<evidence type="ECO:0000256" key="3">
    <source>
        <dbReference type="ARBA" id="ARBA00022475"/>
    </source>
</evidence>
<reference evidence="10 11" key="1">
    <citation type="submission" date="2020-04" db="EMBL/GenBank/DDBJ databases">
        <title>Description of novel Gluconacetobacter.</title>
        <authorList>
            <person name="Sombolestani A."/>
        </authorList>
    </citation>
    <scope>NUCLEOTIDE SEQUENCE [LARGE SCALE GENOMIC DNA]</scope>
    <source>
        <strain evidence="10 11">LMG 21311</strain>
    </source>
</reference>
<evidence type="ECO:0000256" key="7">
    <source>
        <dbReference type="RuleBase" id="RU363032"/>
    </source>
</evidence>
<name>A0A7W4PDX2_9PROT</name>
<dbReference type="Pfam" id="PF00528">
    <property type="entry name" value="BPD_transp_1"/>
    <property type="match status" value="1"/>
</dbReference>
<keyword evidence="3" id="KW-1003">Cell membrane</keyword>
<dbReference type="GO" id="GO:0055085">
    <property type="term" value="P:transmembrane transport"/>
    <property type="evidence" value="ECO:0007669"/>
    <property type="project" value="InterPro"/>
</dbReference>
<dbReference type="Gene3D" id="1.10.3720.10">
    <property type="entry name" value="MetI-like"/>
    <property type="match status" value="1"/>
</dbReference>
<feature type="transmembrane region" description="Helical" evidence="7">
    <location>
        <begin position="12"/>
        <end position="34"/>
    </location>
</feature>
<feature type="transmembrane region" description="Helical" evidence="7">
    <location>
        <begin position="184"/>
        <end position="208"/>
    </location>
</feature>
<dbReference type="PANTHER" id="PTHR43163:SF3">
    <property type="entry name" value="PEPTIDE ABC TRANSPORTER PERMEASE PROTEIN"/>
    <property type="match status" value="1"/>
</dbReference>
<keyword evidence="11" id="KW-1185">Reference proteome</keyword>
<evidence type="ECO:0000256" key="6">
    <source>
        <dbReference type="ARBA" id="ARBA00023136"/>
    </source>
</evidence>
<accession>A0A7W4PDX2</accession>
<evidence type="ECO:0000259" key="9">
    <source>
        <dbReference type="PROSITE" id="PS50928"/>
    </source>
</evidence>
<keyword evidence="6 7" id="KW-0472">Membrane</keyword>
<evidence type="ECO:0000256" key="4">
    <source>
        <dbReference type="ARBA" id="ARBA00022692"/>
    </source>
</evidence>
<dbReference type="PANTHER" id="PTHR43163">
    <property type="entry name" value="DIPEPTIDE TRANSPORT SYSTEM PERMEASE PROTEIN DPPB-RELATED"/>
    <property type="match status" value="1"/>
</dbReference>
<evidence type="ECO:0000256" key="1">
    <source>
        <dbReference type="ARBA" id="ARBA00004651"/>
    </source>
</evidence>
<dbReference type="GO" id="GO:0005886">
    <property type="term" value="C:plasma membrane"/>
    <property type="evidence" value="ECO:0007669"/>
    <property type="project" value="UniProtKB-SubCell"/>
</dbReference>